<dbReference type="InterPro" id="IPR013154">
    <property type="entry name" value="ADH-like_N"/>
</dbReference>
<name>A0A429X2R0_SIMTE</name>
<evidence type="ECO:0000313" key="4">
    <source>
        <dbReference type="EMBL" id="RST57590.1"/>
    </source>
</evidence>
<evidence type="ECO:0000259" key="3">
    <source>
        <dbReference type="Pfam" id="PF08240"/>
    </source>
</evidence>
<dbReference type="Proteomes" id="UP000287296">
    <property type="component" value="Unassembled WGS sequence"/>
</dbReference>
<dbReference type="EMBL" id="QYTW02000031">
    <property type="protein sequence ID" value="RST57590.1"/>
    <property type="molecule type" value="Genomic_DNA"/>
</dbReference>
<sequence>MDDPKSQPLLILIKVKATALNQADLLQKRGLYPPPTGASDILGLGASGTIEKIAQNVKGRKIGDRICALLTGGGYAESRQRQSSWHEKQEPISSLQWDREKNIDSLDMDGRMNLIGTMGRAKVPDDNLLKIIYQMRLGVFAPRFYRAPLDKFPLKICGIRRRL</sequence>
<proteinExistence type="predicted"/>
<dbReference type="GO" id="GO:0070402">
    <property type="term" value="F:NADPH binding"/>
    <property type="evidence" value="ECO:0007669"/>
    <property type="project" value="TreeGrafter"/>
</dbReference>
<keyword evidence="1" id="KW-0521">NADP</keyword>
<dbReference type="Pfam" id="PF08240">
    <property type="entry name" value="ADH_N"/>
    <property type="match status" value="1"/>
</dbReference>
<dbReference type="Gene3D" id="3.90.180.10">
    <property type="entry name" value="Medium-chain alcohol dehydrogenases, catalytic domain"/>
    <property type="match status" value="1"/>
</dbReference>
<feature type="domain" description="Alcohol dehydrogenase-like N-terminal" evidence="3">
    <location>
        <begin position="11"/>
        <end position="73"/>
    </location>
</feature>
<organism evidence="4 5">
    <name type="scientific">Siminovitchia terrae</name>
    <name type="common">Bacillus terrae</name>
    <dbReference type="NCBI Taxonomy" id="1914933"/>
    <lineage>
        <taxon>Bacteria</taxon>
        <taxon>Bacillati</taxon>
        <taxon>Bacillota</taxon>
        <taxon>Bacilli</taxon>
        <taxon>Bacillales</taxon>
        <taxon>Bacillaceae</taxon>
        <taxon>Siminovitchia</taxon>
    </lineage>
</organism>
<dbReference type="AlphaFoldDB" id="A0A429X2R0"/>
<accession>A0A429X2R0</accession>
<evidence type="ECO:0000256" key="2">
    <source>
        <dbReference type="ARBA" id="ARBA00023002"/>
    </source>
</evidence>
<dbReference type="PANTHER" id="PTHR48106">
    <property type="entry name" value="QUINONE OXIDOREDUCTASE PIG3-RELATED"/>
    <property type="match status" value="1"/>
</dbReference>
<gene>
    <name evidence="4" type="ORF">D5F11_021995</name>
</gene>
<reference evidence="4 5" key="1">
    <citation type="submission" date="2018-12" db="EMBL/GenBank/DDBJ databases">
        <authorList>
            <person name="Sun L."/>
            <person name="Chen Z."/>
        </authorList>
    </citation>
    <scope>NUCLEOTIDE SEQUENCE [LARGE SCALE GENOMIC DNA]</scope>
    <source>
        <strain evidence="4 5">LMG 29736</strain>
    </source>
</reference>
<protein>
    <recommendedName>
        <fullName evidence="3">Alcohol dehydrogenase-like N-terminal domain-containing protein</fullName>
    </recommendedName>
</protein>
<dbReference type="OrthoDB" id="9792162at2"/>
<dbReference type="GO" id="GO:0016651">
    <property type="term" value="F:oxidoreductase activity, acting on NAD(P)H"/>
    <property type="evidence" value="ECO:0007669"/>
    <property type="project" value="TreeGrafter"/>
</dbReference>
<dbReference type="PANTHER" id="PTHR48106:SF18">
    <property type="entry name" value="QUINONE OXIDOREDUCTASE PIG3"/>
    <property type="match status" value="1"/>
</dbReference>
<dbReference type="SUPFAM" id="SSF50129">
    <property type="entry name" value="GroES-like"/>
    <property type="match status" value="1"/>
</dbReference>
<comment type="caution">
    <text evidence="4">The sequence shown here is derived from an EMBL/GenBank/DDBJ whole genome shotgun (WGS) entry which is preliminary data.</text>
</comment>
<keyword evidence="2" id="KW-0560">Oxidoreductase</keyword>
<evidence type="ECO:0000256" key="1">
    <source>
        <dbReference type="ARBA" id="ARBA00022857"/>
    </source>
</evidence>
<evidence type="ECO:0000313" key="5">
    <source>
        <dbReference type="Proteomes" id="UP000287296"/>
    </source>
</evidence>
<dbReference type="InterPro" id="IPR011032">
    <property type="entry name" value="GroES-like_sf"/>
</dbReference>